<dbReference type="InterPro" id="IPR013320">
    <property type="entry name" value="ConA-like_dom_sf"/>
</dbReference>
<dbReference type="Gene3D" id="3.30.160.60">
    <property type="entry name" value="Classic Zinc Finger"/>
    <property type="match status" value="1"/>
</dbReference>
<dbReference type="InterPro" id="IPR051051">
    <property type="entry name" value="E3_ubiq-ligase_TRIM/RNF"/>
</dbReference>
<evidence type="ECO:0000256" key="7">
    <source>
        <dbReference type="SAM" id="Coils"/>
    </source>
</evidence>
<dbReference type="InterPro" id="IPR003879">
    <property type="entry name" value="Butyrophylin_SPRY"/>
</dbReference>
<dbReference type="Proteomes" id="UP000250572">
    <property type="component" value="Unassembled WGS sequence"/>
</dbReference>
<reference evidence="11 12" key="1">
    <citation type="journal article" date="2018" name="G3 (Bethesda)">
        <title>A High-Quality Reference Genome for the Invasive Mosquitofish Gambusia affinis Using a Chicago Library.</title>
        <authorList>
            <person name="Hoffberg S.L."/>
            <person name="Troendle N.J."/>
            <person name="Glenn T.C."/>
            <person name="Mahmud O."/>
            <person name="Louha S."/>
            <person name="Chalopin D."/>
            <person name="Bennetzen J.L."/>
            <person name="Mauricio R."/>
        </authorList>
    </citation>
    <scope>NUCLEOTIDE SEQUENCE [LARGE SCALE GENOMIC DNA]</scope>
    <source>
        <strain evidence="11">NE01/NJP1002.9</strain>
        <tissue evidence="11">Muscle</tissue>
    </source>
</reference>
<feature type="domain" description="B30.2/SPRY" evidence="10">
    <location>
        <begin position="432"/>
        <end position="626"/>
    </location>
</feature>
<dbReference type="Pfam" id="PF13765">
    <property type="entry name" value="PRY"/>
    <property type="match status" value="1"/>
</dbReference>
<dbReference type="CDD" id="cd13733">
    <property type="entry name" value="SPRY_PRY_C-I_1"/>
    <property type="match status" value="1"/>
</dbReference>
<dbReference type="PROSITE" id="PS50188">
    <property type="entry name" value="B302_SPRY"/>
    <property type="match status" value="1"/>
</dbReference>
<dbReference type="InterPro" id="IPR017907">
    <property type="entry name" value="Znf_RING_CS"/>
</dbReference>
<evidence type="ECO:0000259" key="10">
    <source>
        <dbReference type="PROSITE" id="PS50188"/>
    </source>
</evidence>
<dbReference type="PRINTS" id="PR01407">
    <property type="entry name" value="BUTYPHLNCDUF"/>
</dbReference>
<dbReference type="CDD" id="cd19769">
    <property type="entry name" value="Bbox2_TRIM16-like"/>
    <property type="match status" value="1"/>
</dbReference>
<keyword evidence="3 6" id="KW-0863">Zinc-finger</keyword>
<dbReference type="InterPro" id="IPR013083">
    <property type="entry name" value="Znf_RING/FYVE/PHD"/>
</dbReference>
<dbReference type="GO" id="GO:0008270">
    <property type="term" value="F:zinc ion binding"/>
    <property type="evidence" value="ECO:0007669"/>
    <property type="project" value="UniProtKB-KW"/>
</dbReference>
<evidence type="ECO:0000256" key="2">
    <source>
        <dbReference type="ARBA" id="ARBA00022723"/>
    </source>
</evidence>
<dbReference type="InterPro" id="IPR006574">
    <property type="entry name" value="PRY"/>
</dbReference>
<dbReference type="InterPro" id="IPR058030">
    <property type="entry name" value="TRIM8/14/16/25/29/45/65_CC"/>
</dbReference>
<evidence type="ECO:0000256" key="4">
    <source>
        <dbReference type="ARBA" id="ARBA00022833"/>
    </source>
</evidence>
<dbReference type="GO" id="GO:0005737">
    <property type="term" value="C:cytoplasm"/>
    <property type="evidence" value="ECO:0007669"/>
    <property type="project" value="UniProtKB-ARBA"/>
</dbReference>
<sequence length="923" mass="102991">MPVVPRSVSVGPDHFCRAELDRRRADRRALLHSLSTPPVRRLLPSPGVTVSISTPMSAVCVFLLPKDPVHWVHHFPVFLADLTPGGQRGKVSKSSEMSSGTYVWSEDQFLCSICLDVFVSPVTTPCGHNFCRTCITKNWDGSSIYKCPLCNEHFTSKPQLRTNTLLSEMVDQFRREAHQQAVKPGEVPCDICTGPKLKAVKACQVCLLSFCQTHLEPHLTAPRLKKHQLMEPVKNLEDRMCMEHDRPLELFCRTDRMCVCSLCPVLGHNNHKLVPLREESEGTKVKLKNTEAEVQQMIWSMRLKVQEITESVKISKDAVDREKAGGVWVLTALKESAERGLKELLKEIEDKQETTEKQAEVFIRDLEQEILVLMKRSSEMKQLSQAEDHLHVVQSFSSLKATPPTKTWSEVRVRPPPVDKIVARAVAQVEEEMKKIIKEAELKRVRQFAVDVTLDPDTAHPKLILSNDRKQVEVDDVWRSLPDNPKRFSKCVSVLGQQSFSSGRFYSEVQVKGKTKWSLGVATESINRKRITPLSPQNGFWAVMLRNVDEYTACAVAPVRLHLQPGPEKVGVFVDYEGGLVSFYDAVAEDLIYSFTGCSFAEKLYLFFDPCNNDGVSKWKSAPVPEYKLCSAARLWYKLKCRLDSKVDQHNVPSTRLNKTKGSDQHLVVSDWCTSVSALWSLGAVVLQPLWGEGSRGSGGIQVSGVAVSLSQPQFSRWTMTAFSRLASCSVWLSSVSSLLGKVVMRTNSLAAMAGRANTTNCRRSETLRNTGRNKEMLRGVKADGGTGLGLVGGLVLLGGFKDDLGLSKVLVSVVLHVQVDLATSSTLPQLQRNLPTGTHQEDNRDLIGMVTPRRMPLSRYVGRLLFWSGAQSVTSTNKSLRNDTSPVQRHGSMFFGPFEQILHDLVGALLLWWTNDLLPAAL</sequence>
<dbReference type="Pfam" id="PF25600">
    <property type="entry name" value="TRIM_CC"/>
    <property type="match status" value="1"/>
</dbReference>
<keyword evidence="5" id="KW-0391">Immunity</keyword>
<keyword evidence="1" id="KW-0399">Innate immunity</keyword>
<evidence type="ECO:0000256" key="5">
    <source>
        <dbReference type="ARBA" id="ARBA00022859"/>
    </source>
</evidence>
<dbReference type="InterPro" id="IPR001841">
    <property type="entry name" value="Znf_RING"/>
</dbReference>
<dbReference type="SMART" id="SM00449">
    <property type="entry name" value="SPRY"/>
    <property type="match status" value="1"/>
</dbReference>
<dbReference type="InterPro" id="IPR003877">
    <property type="entry name" value="SPRY_dom"/>
</dbReference>
<dbReference type="Gene3D" id="4.10.830.40">
    <property type="match status" value="1"/>
</dbReference>
<evidence type="ECO:0000259" key="8">
    <source>
        <dbReference type="PROSITE" id="PS50089"/>
    </source>
</evidence>
<accession>A0A315WAS3</accession>
<dbReference type="Pfam" id="PF00643">
    <property type="entry name" value="zf-B_box"/>
    <property type="match status" value="1"/>
</dbReference>
<dbReference type="PROSITE" id="PS50119">
    <property type="entry name" value="ZF_BBOX"/>
    <property type="match status" value="1"/>
</dbReference>
<dbReference type="Gene3D" id="3.30.40.10">
    <property type="entry name" value="Zinc/RING finger domain, C3HC4 (zinc finger)"/>
    <property type="match status" value="1"/>
</dbReference>
<dbReference type="InterPro" id="IPR000315">
    <property type="entry name" value="Znf_B-box"/>
</dbReference>
<evidence type="ECO:0000313" key="12">
    <source>
        <dbReference type="Proteomes" id="UP000250572"/>
    </source>
</evidence>
<dbReference type="SMART" id="SM00589">
    <property type="entry name" value="PRY"/>
    <property type="match status" value="1"/>
</dbReference>
<keyword evidence="2" id="KW-0479">Metal-binding</keyword>
<dbReference type="PANTHER" id="PTHR25465:SF32">
    <property type="entry name" value="BLOODTHIRSTY-RELATED GENE FAMILY, MEMBER 16 ISOFORM X1-RELATED"/>
    <property type="match status" value="1"/>
</dbReference>
<dbReference type="Pfam" id="PF00622">
    <property type="entry name" value="SPRY"/>
    <property type="match status" value="1"/>
</dbReference>
<dbReference type="PROSITE" id="PS00518">
    <property type="entry name" value="ZF_RING_1"/>
    <property type="match status" value="1"/>
</dbReference>
<keyword evidence="12" id="KW-1185">Reference proteome</keyword>
<dbReference type="Gene3D" id="2.60.120.920">
    <property type="match status" value="1"/>
</dbReference>
<dbReference type="SUPFAM" id="SSF57845">
    <property type="entry name" value="B-box zinc-binding domain"/>
    <property type="match status" value="1"/>
</dbReference>
<dbReference type="SUPFAM" id="SSF57850">
    <property type="entry name" value="RING/U-box"/>
    <property type="match status" value="1"/>
</dbReference>
<keyword evidence="7" id="KW-0175">Coiled coil</keyword>
<dbReference type="Pfam" id="PF13445">
    <property type="entry name" value="zf-RING_UBOX"/>
    <property type="match status" value="1"/>
</dbReference>
<feature type="domain" description="B box-type" evidence="9">
    <location>
        <begin position="236"/>
        <end position="276"/>
    </location>
</feature>
<feature type="coiled-coil region" evidence="7">
    <location>
        <begin position="334"/>
        <end position="383"/>
    </location>
</feature>
<evidence type="ECO:0000313" key="11">
    <source>
        <dbReference type="EMBL" id="PWA32860.1"/>
    </source>
</evidence>
<feature type="domain" description="RING-type" evidence="8">
    <location>
        <begin position="111"/>
        <end position="151"/>
    </location>
</feature>
<dbReference type="InterPro" id="IPR027370">
    <property type="entry name" value="Znf-RING_euk"/>
</dbReference>
<proteinExistence type="predicted"/>
<dbReference type="InterPro" id="IPR043136">
    <property type="entry name" value="B30.2/SPRY_sf"/>
</dbReference>
<evidence type="ECO:0000259" key="9">
    <source>
        <dbReference type="PROSITE" id="PS50119"/>
    </source>
</evidence>
<dbReference type="EMBL" id="NHOQ01000110">
    <property type="protein sequence ID" value="PWA32860.1"/>
    <property type="molecule type" value="Genomic_DNA"/>
</dbReference>
<comment type="caution">
    <text evidence="11">The sequence shown here is derived from an EMBL/GenBank/DDBJ whole genome shotgun (WGS) entry which is preliminary data.</text>
</comment>
<gene>
    <name evidence="11" type="ORF">CCH79_00016440</name>
</gene>
<dbReference type="SUPFAM" id="SSF49899">
    <property type="entry name" value="Concanavalin A-like lectins/glucanases"/>
    <property type="match status" value="1"/>
</dbReference>
<dbReference type="STRING" id="33528.ENSGAFP00000002319"/>
<dbReference type="FunFam" id="2.60.120.920:FF:000004">
    <property type="entry name" value="Butyrophilin subfamily 1 member A1"/>
    <property type="match status" value="1"/>
</dbReference>
<protein>
    <submittedName>
        <fullName evidence="11">Uncharacterized protein</fullName>
    </submittedName>
</protein>
<dbReference type="AlphaFoldDB" id="A0A315WAS3"/>
<evidence type="ECO:0000256" key="1">
    <source>
        <dbReference type="ARBA" id="ARBA00022588"/>
    </source>
</evidence>
<dbReference type="SMART" id="SM00184">
    <property type="entry name" value="RING"/>
    <property type="match status" value="1"/>
</dbReference>
<dbReference type="PROSITE" id="PS50089">
    <property type="entry name" value="ZF_RING_2"/>
    <property type="match status" value="1"/>
</dbReference>
<keyword evidence="4" id="KW-0862">Zinc</keyword>
<dbReference type="GO" id="GO:0045087">
    <property type="term" value="P:innate immune response"/>
    <property type="evidence" value="ECO:0007669"/>
    <property type="project" value="UniProtKB-KW"/>
</dbReference>
<dbReference type="PANTHER" id="PTHR25465">
    <property type="entry name" value="B-BOX DOMAIN CONTAINING"/>
    <property type="match status" value="1"/>
</dbReference>
<dbReference type="SMART" id="SM00336">
    <property type="entry name" value="BBOX"/>
    <property type="match status" value="1"/>
</dbReference>
<evidence type="ECO:0000256" key="3">
    <source>
        <dbReference type="ARBA" id="ARBA00022771"/>
    </source>
</evidence>
<organism evidence="11 12">
    <name type="scientific">Gambusia affinis</name>
    <name type="common">Western mosquitofish</name>
    <name type="synonym">Heterandria affinis</name>
    <dbReference type="NCBI Taxonomy" id="33528"/>
    <lineage>
        <taxon>Eukaryota</taxon>
        <taxon>Metazoa</taxon>
        <taxon>Chordata</taxon>
        <taxon>Craniata</taxon>
        <taxon>Vertebrata</taxon>
        <taxon>Euteleostomi</taxon>
        <taxon>Actinopterygii</taxon>
        <taxon>Neopterygii</taxon>
        <taxon>Teleostei</taxon>
        <taxon>Neoteleostei</taxon>
        <taxon>Acanthomorphata</taxon>
        <taxon>Ovalentaria</taxon>
        <taxon>Atherinomorphae</taxon>
        <taxon>Cyprinodontiformes</taxon>
        <taxon>Poeciliidae</taxon>
        <taxon>Poeciliinae</taxon>
        <taxon>Gambusia</taxon>
    </lineage>
</organism>
<name>A0A315WAS3_GAMAF</name>
<dbReference type="InterPro" id="IPR001870">
    <property type="entry name" value="B30.2/SPRY"/>
</dbReference>
<evidence type="ECO:0000256" key="6">
    <source>
        <dbReference type="PROSITE-ProRule" id="PRU00024"/>
    </source>
</evidence>